<protein>
    <submittedName>
        <fullName evidence="1">Uncharacterized protein</fullName>
    </submittedName>
</protein>
<comment type="caution">
    <text evidence="1">The sequence shown here is derived from an EMBL/GenBank/DDBJ whole genome shotgun (WGS) entry which is preliminary data.</text>
</comment>
<gene>
    <name evidence="1" type="ORF">HPULCUR_004204</name>
</gene>
<dbReference type="EMBL" id="BAABUJ010000011">
    <property type="protein sequence ID" value="GAA5798798.1"/>
    <property type="molecule type" value="Genomic_DNA"/>
</dbReference>
<dbReference type="Gene3D" id="2.40.70.10">
    <property type="entry name" value="Acid Proteases"/>
    <property type="match status" value="1"/>
</dbReference>
<name>A0ABP9XWL0_9FUNG</name>
<reference evidence="1 2" key="1">
    <citation type="submission" date="2024-04" db="EMBL/GenBank/DDBJ databases">
        <title>genome sequences of Mucor flavus KT1a and Helicostylum pulchrum KT1b strains isolation_sourced from the surface of a dry-aged beef.</title>
        <authorList>
            <person name="Toyotome T."/>
            <person name="Hosono M."/>
            <person name="Torimaru M."/>
            <person name="Fukuda K."/>
            <person name="Mikami N."/>
        </authorList>
    </citation>
    <scope>NUCLEOTIDE SEQUENCE [LARGE SCALE GENOMIC DNA]</scope>
    <source>
        <strain evidence="1 2">KT1b</strain>
    </source>
</reference>
<evidence type="ECO:0000313" key="1">
    <source>
        <dbReference type="EMBL" id="GAA5798798.1"/>
    </source>
</evidence>
<dbReference type="Proteomes" id="UP001476247">
    <property type="component" value="Unassembled WGS sequence"/>
</dbReference>
<dbReference type="InterPro" id="IPR021109">
    <property type="entry name" value="Peptidase_aspartic_dom_sf"/>
</dbReference>
<organism evidence="1 2">
    <name type="scientific">Helicostylum pulchrum</name>
    <dbReference type="NCBI Taxonomy" id="562976"/>
    <lineage>
        <taxon>Eukaryota</taxon>
        <taxon>Fungi</taxon>
        <taxon>Fungi incertae sedis</taxon>
        <taxon>Mucoromycota</taxon>
        <taxon>Mucoromycotina</taxon>
        <taxon>Mucoromycetes</taxon>
        <taxon>Mucorales</taxon>
        <taxon>Mucorineae</taxon>
        <taxon>Mucoraceae</taxon>
        <taxon>Helicostylum</taxon>
    </lineage>
</organism>
<keyword evidence="2" id="KW-1185">Reference proteome</keyword>
<sequence length="166" mass="19657">MNTYKDEIEAYVFDTKFDIILGRSWLAQVQPIPDWFTGEWKIPVKRGSNKFSLIRPVTSNQIDDLPKRVQNVAKIQKDVEVHNLDFLITAKQLDNLMKKKKTEECYFVDIKQIIEHTNLNNIDQITTNKLTVSITENKKINQQWCNEFKTKYPNVFKNDIDMIFKE</sequence>
<accession>A0ABP9XWL0</accession>
<evidence type="ECO:0000313" key="2">
    <source>
        <dbReference type="Proteomes" id="UP001476247"/>
    </source>
</evidence>
<proteinExistence type="predicted"/>